<protein>
    <submittedName>
        <fullName evidence="1">Uncharacterized protein</fullName>
    </submittedName>
</protein>
<keyword evidence="2" id="KW-1185">Reference proteome</keyword>
<organism evidence="1 2">
    <name type="scientific">Ralstonia soli</name>
    <dbReference type="NCBI Taxonomy" id="2953896"/>
    <lineage>
        <taxon>Bacteria</taxon>
        <taxon>Pseudomonadati</taxon>
        <taxon>Pseudomonadota</taxon>
        <taxon>Betaproteobacteria</taxon>
        <taxon>Burkholderiales</taxon>
        <taxon>Burkholderiaceae</taxon>
        <taxon>Ralstonia</taxon>
    </lineage>
</organism>
<reference evidence="1" key="1">
    <citation type="submission" date="2022-06" db="EMBL/GenBank/DDBJ databases">
        <authorList>
            <person name="Lu C.-H."/>
        </authorList>
    </citation>
    <scope>NUCLEOTIDE SEQUENCE</scope>
    <source>
        <strain evidence="1">21MJYT02-11</strain>
    </source>
</reference>
<comment type="caution">
    <text evidence="1">The sequence shown here is derived from an EMBL/GenBank/DDBJ whole genome shotgun (WGS) entry which is preliminary data.</text>
</comment>
<dbReference type="Proteomes" id="UP001162811">
    <property type="component" value="Unassembled WGS sequence"/>
</dbReference>
<proteinExistence type="predicted"/>
<reference evidence="1" key="2">
    <citation type="journal article" date="2023" name="Front. Microbiol.">
        <title>Ralstonia chuxiongensis sp. nov., Ralstonia mojiangensis sp. nov., and Ralstonia soli sp. nov., isolated from tobacco fields, are three novel species in the family Burkholderiaceae.</title>
        <authorList>
            <person name="Lu C.H."/>
            <person name="Zhang Y.Y."/>
            <person name="Jiang N."/>
            <person name="Chen W."/>
            <person name="Shao X."/>
            <person name="Zhao Z.M."/>
            <person name="Lu W.L."/>
            <person name="Hu X."/>
            <person name="Xi Y.X."/>
            <person name="Zou S.Y."/>
            <person name="Wei Q.J."/>
            <person name="Lin Z.L."/>
            <person name="Gong L."/>
            <person name="Gai X.T."/>
            <person name="Zhang L.Q."/>
            <person name="Li J.Y."/>
            <person name="Jin Y."/>
            <person name="Xia Z.Y."/>
        </authorList>
    </citation>
    <scope>NUCLEOTIDE SEQUENCE</scope>
    <source>
        <strain evidence="1">21MJYT02-11</strain>
    </source>
</reference>
<sequence length="89" mass="10047">MTTNLQNVGATSALVARRRCCNAISLHCEERPRGAGAPGRTRSTFYLTTGRPVVRARKRFARKESTQPSLEAHKFRDIKPFNFGMEKHT</sequence>
<evidence type="ECO:0000313" key="2">
    <source>
        <dbReference type="Proteomes" id="UP001162811"/>
    </source>
</evidence>
<accession>A0ABT1ALJ0</accession>
<dbReference type="EMBL" id="JAMXHT010000004">
    <property type="protein sequence ID" value="MCO5398957.1"/>
    <property type="molecule type" value="Genomic_DNA"/>
</dbReference>
<evidence type="ECO:0000313" key="1">
    <source>
        <dbReference type="EMBL" id="MCO5398957.1"/>
    </source>
</evidence>
<dbReference type="RefSeq" id="WP_252680526.1">
    <property type="nucleotide sequence ID" value="NZ_JAMXHT010000004.1"/>
</dbReference>
<gene>
    <name evidence="1" type="ORF">NG900_12220</name>
</gene>
<name>A0ABT1ALJ0_9RALS</name>